<name>A0A133Y4D8_9LACT</name>
<evidence type="ECO:0008006" key="4">
    <source>
        <dbReference type="Google" id="ProtNLM"/>
    </source>
</evidence>
<proteinExistence type="inferred from homology"/>
<dbReference type="SUPFAM" id="SSF51004">
    <property type="entry name" value="C-terminal (heme d1) domain of cytochrome cd1-nitrite reductase"/>
    <property type="match status" value="1"/>
</dbReference>
<dbReference type="Pfam" id="PF10282">
    <property type="entry name" value="Lactonase"/>
    <property type="match status" value="1"/>
</dbReference>
<evidence type="ECO:0000256" key="1">
    <source>
        <dbReference type="ARBA" id="ARBA00005564"/>
    </source>
</evidence>
<dbReference type="EMBL" id="LSCQ01000013">
    <property type="protein sequence ID" value="KXB38051.1"/>
    <property type="molecule type" value="Genomic_DNA"/>
</dbReference>
<dbReference type="PANTHER" id="PTHR30344:SF1">
    <property type="entry name" value="6-PHOSPHOGLUCONOLACTONASE"/>
    <property type="match status" value="1"/>
</dbReference>
<dbReference type="GO" id="GO:0005829">
    <property type="term" value="C:cytosol"/>
    <property type="evidence" value="ECO:0007669"/>
    <property type="project" value="TreeGrafter"/>
</dbReference>
<dbReference type="PATRIC" id="fig|87541.4.peg.211"/>
<dbReference type="Gene3D" id="2.130.10.10">
    <property type="entry name" value="YVTN repeat-like/Quinoprotein amine dehydrogenase"/>
    <property type="match status" value="1"/>
</dbReference>
<dbReference type="STRING" id="87541.AWM71_05475"/>
<accession>A0A133Y4D8</accession>
<dbReference type="InterPro" id="IPR019405">
    <property type="entry name" value="Lactonase_7-beta_prop"/>
</dbReference>
<evidence type="ECO:0000313" key="2">
    <source>
        <dbReference type="EMBL" id="KXB38051.1"/>
    </source>
</evidence>
<gene>
    <name evidence="2" type="ORF">HMPREF3187_00212</name>
</gene>
<dbReference type="PANTHER" id="PTHR30344">
    <property type="entry name" value="6-PHOSPHOGLUCONOLACTONASE-RELATED"/>
    <property type="match status" value="1"/>
</dbReference>
<reference evidence="2 3" key="1">
    <citation type="submission" date="2016-01" db="EMBL/GenBank/DDBJ databases">
        <authorList>
            <person name="Oliw E.H."/>
        </authorList>
    </citation>
    <scope>NUCLEOTIDE SEQUENCE [LARGE SCALE GENOMIC DNA]</scope>
    <source>
        <strain evidence="2 3">KA00635</strain>
    </source>
</reference>
<sequence length="340" mass="37771">METLYLGGYTRSNNRGIHLLQFNPQNKTIATHHLLIEEQNPTYFTLSKDGNHLYTLSEKERPGVSHYQKIEKSFHLVDHLAFGQGNGCHLSLDEDRKLLYQANYHAGSLAVLAIAPNGRLTLQDQIYRQGQGPHPHQDKSHCHFIHLDPTGNYLLACDLGSDQVLTYTLTPTNTLHLYSTYHSLPGSGPRHFIFHPNGHIVYIINELTATLDIARFQDGTLTRIGQVLSQATPFPKDNSAAALKISQDGRFLYVSNRGANTLSCLQISPDGQSLTLLQTLLSGGAFPRDFTLFADDQFLLVGHQKEAKITLFERDAQTGLLTLLPTSAPLDEIVCCLASD</sequence>
<evidence type="ECO:0000313" key="3">
    <source>
        <dbReference type="Proteomes" id="UP000070422"/>
    </source>
</evidence>
<dbReference type="InterPro" id="IPR011048">
    <property type="entry name" value="Haem_d1_sf"/>
</dbReference>
<organism evidence="2 3">
    <name type="scientific">Aerococcus christensenii</name>
    <dbReference type="NCBI Taxonomy" id="87541"/>
    <lineage>
        <taxon>Bacteria</taxon>
        <taxon>Bacillati</taxon>
        <taxon>Bacillota</taxon>
        <taxon>Bacilli</taxon>
        <taxon>Lactobacillales</taxon>
        <taxon>Aerococcaceae</taxon>
        <taxon>Aerococcus</taxon>
    </lineage>
</organism>
<comment type="caution">
    <text evidence="2">The sequence shown here is derived from an EMBL/GenBank/DDBJ whole genome shotgun (WGS) entry which is preliminary data.</text>
</comment>
<dbReference type="Proteomes" id="UP000070422">
    <property type="component" value="Unassembled WGS sequence"/>
</dbReference>
<dbReference type="RefSeq" id="WP_060936380.1">
    <property type="nucleotide sequence ID" value="NZ_KQ959290.1"/>
</dbReference>
<protein>
    <recommendedName>
        <fullName evidence="4">6-phosphogluconolactonase</fullName>
    </recommendedName>
</protein>
<comment type="similarity">
    <text evidence="1">Belongs to the cycloisomerase 2 family.</text>
</comment>
<dbReference type="InterPro" id="IPR015943">
    <property type="entry name" value="WD40/YVTN_repeat-like_dom_sf"/>
</dbReference>
<dbReference type="GO" id="GO:0017057">
    <property type="term" value="F:6-phosphogluconolactonase activity"/>
    <property type="evidence" value="ECO:0007669"/>
    <property type="project" value="TreeGrafter"/>
</dbReference>
<dbReference type="AlphaFoldDB" id="A0A133Y4D8"/>
<dbReference type="InterPro" id="IPR050282">
    <property type="entry name" value="Cycloisomerase_2"/>
</dbReference>
<dbReference type="OrthoDB" id="9790815at2"/>